<evidence type="ECO:0000259" key="9">
    <source>
        <dbReference type="PROSITE" id="PS01124"/>
    </source>
</evidence>
<dbReference type="PANTHER" id="PTHR42713:SF3">
    <property type="entry name" value="TRANSCRIPTIONAL REGULATORY PROTEIN HPTR"/>
    <property type="match status" value="1"/>
</dbReference>
<dbReference type="Pfam" id="PF00072">
    <property type="entry name" value="Response_reg"/>
    <property type="match status" value="1"/>
</dbReference>
<dbReference type="PROSITE" id="PS50110">
    <property type="entry name" value="RESPONSE_REGULATORY"/>
    <property type="match status" value="1"/>
</dbReference>
<dbReference type="RefSeq" id="WP_378093118.1">
    <property type="nucleotide sequence ID" value="NZ_JBHSEP010000002.1"/>
</dbReference>
<dbReference type="Pfam" id="PF12833">
    <property type="entry name" value="HTH_18"/>
    <property type="match status" value="1"/>
</dbReference>
<dbReference type="InterPro" id="IPR001789">
    <property type="entry name" value="Sig_transdc_resp-reg_receiver"/>
</dbReference>
<dbReference type="SMART" id="SM00342">
    <property type="entry name" value="HTH_ARAC"/>
    <property type="match status" value="1"/>
</dbReference>
<evidence type="ECO:0000313" key="12">
    <source>
        <dbReference type="Proteomes" id="UP001596028"/>
    </source>
</evidence>
<name>A0ABV9F7C5_9BACL</name>
<reference evidence="12" key="1">
    <citation type="journal article" date="2019" name="Int. J. Syst. Evol. Microbiol.">
        <title>The Global Catalogue of Microorganisms (GCM) 10K type strain sequencing project: providing services to taxonomists for standard genome sequencing and annotation.</title>
        <authorList>
            <consortium name="The Broad Institute Genomics Platform"/>
            <consortium name="The Broad Institute Genome Sequencing Center for Infectious Disease"/>
            <person name="Wu L."/>
            <person name="Ma J."/>
        </authorList>
    </citation>
    <scope>NUCLEOTIDE SEQUENCE [LARGE SCALE GENOMIC DNA]</scope>
    <source>
        <strain evidence="12">CCUG 49571</strain>
    </source>
</reference>
<dbReference type="EMBL" id="JBHSEP010000002">
    <property type="protein sequence ID" value="MFC4597681.1"/>
    <property type="molecule type" value="Genomic_DNA"/>
</dbReference>
<evidence type="ECO:0000256" key="3">
    <source>
        <dbReference type="ARBA" id="ARBA00022553"/>
    </source>
</evidence>
<evidence type="ECO:0000256" key="8">
    <source>
        <dbReference type="PROSITE-ProRule" id="PRU00169"/>
    </source>
</evidence>
<evidence type="ECO:0000256" key="7">
    <source>
        <dbReference type="ARBA" id="ARBA00023163"/>
    </source>
</evidence>
<dbReference type="SUPFAM" id="SSF52172">
    <property type="entry name" value="CheY-like"/>
    <property type="match status" value="1"/>
</dbReference>
<dbReference type="SMART" id="SM00448">
    <property type="entry name" value="REC"/>
    <property type="match status" value="1"/>
</dbReference>
<dbReference type="InterPro" id="IPR018062">
    <property type="entry name" value="HTH_AraC-typ_CS"/>
</dbReference>
<keyword evidence="2" id="KW-0963">Cytoplasm</keyword>
<evidence type="ECO:0000259" key="10">
    <source>
        <dbReference type="PROSITE" id="PS50110"/>
    </source>
</evidence>
<feature type="modified residue" description="4-aspartylphosphate" evidence="8">
    <location>
        <position position="54"/>
    </location>
</feature>
<keyword evidence="3 8" id="KW-0597">Phosphoprotein</keyword>
<keyword evidence="7" id="KW-0804">Transcription</keyword>
<sequence>MRALIVDDERHVLEGLQTMIPWREIGIAELDFAEDGEAGWLQYSRCKPDLVITDMNMKRMNGIELIRRIREVDADIPILVLSGYDDFAYTKTAIQLNVTRYILKPSLPEEIEYEIRDVIYELQHKQREKSMFADLQKQFERSLPSLREQLLHQIVTAGFQRQDIRGKLEFYQLHPATFDSGLVMSVKVYKPAKEERIEEGQWQLYKFAVSNIVEELLGHESGYLLRYMDNRLSILLIGGSPGSLIERAARLGKQIVDAVQSYLRLDLNVGIGHGCTDAARYVISFRESIEALELGELEGVNQIYVYSDDEPEPRQRVRYPADQIQLLGERLLDMDRTATLALWADIRQSLAGEGHASLAYVHTVCTGILTNLILKLLEYDSRLLDSQRISDMLLQIHQNRTLDNLMGWMSERIGELCAAVAESDRDQSRLSYVDYVKKAVAERYNRKISFAELAKELNINRNYLSNLFKKETGVSFVSYLGSYRAAKAKALLKKKRYTVYEIAEMVGYQDPAYFSRMFKSVTGMSPLEYAMKEEG</sequence>
<evidence type="ECO:0000256" key="2">
    <source>
        <dbReference type="ARBA" id="ARBA00022490"/>
    </source>
</evidence>
<feature type="domain" description="Response regulatory" evidence="10">
    <location>
        <begin position="2"/>
        <end position="119"/>
    </location>
</feature>
<dbReference type="Gene3D" id="1.10.10.60">
    <property type="entry name" value="Homeodomain-like"/>
    <property type="match status" value="2"/>
</dbReference>
<dbReference type="InterPro" id="IPR011006">
    <property type="entry name" value="CheY-like_superfamily"/>
</dbReference>
<dbReference type="SUPFAM" id="SSF46689">
    <property type="entry name" value="Homeodomain-like"/>
    <property type="match status" value="2"/>
</dbReference>
<dbReference type="InterPro" id="IPR018060">
    <property type="entry name" value="HTH_AraC"/>
</dbReference>
<dbReference type="Proteomes" id="UP001596028">
    <property type="component" value="Unassembled WGS sequence"/>
</dbReference>
<dbReference type="InterPro" id="IPR020449">
    <property type="entry name" value="Tscrpt_reg_AraC-type_HTH"/>
</dbReference>
<keyword evidence="6" id="KW-0238">DNA-binding</keyword>
<dbReference type="InterPro" id="IPR051552">
    <property type="entry name" value="HptR"/>
</dbReference>
<comment type="subcellular location">
    <subcellularLocation>
        <location evidence="1">Cytoplasm</location>
    </subcellularLocation>
</comment>
<evidence type="ECO:0000313" key="11">
    <source>
        <dbReference type="EMBL" id="MFC4597681.1"/>
    </source>
</evidence>
<keyword evidence="5" id="KW-0805">Transcription regulation</keyword>
<dbReference type="CDD" id="cd17536">
    <property type="entry name" value="REC_YesN-like"/>
    <property type="match status" value="1"/>
</dbReference>
<evidence type="ECO:0000256" key="6">
    <source>
        <dbReference type="ARBA" id="ARBA00023125"/>
    </source>
</evidence>
<dbReference type="PRINTS" id="PR00032">
    <property type="entry name" value="HTHARAC"/>
</dbReference>
<keyword evidence="4" id="KW-0902">Two-component regulatory system</keyword>
<dbReference type="Gene3D" id="3.40.50.2300">
    <property type="match status" value="1"/>
</dbReference>
<comment type="caution">
    <text evidence="11">The sequence shown here is derived from an EMBL/GenBank/DDBJ whole genome shotgun (WGS) entry which is preliminary data.</text>
</comment>
<evidence type="ECO:0000256" key="5">
    <source>
        <dbReference type="ARBA" id="ARBA00023015"/>
    </source>
</evidence>
<proteinExistence type="predicted"/>
<dbReference type="PROSITE" id="PS01124">
    <property type="entry name" value="HTH_ARAC_FAMILY_2"/>
    <property type="match status" value="1"/>
</dbReference>
<evidence type="ECO:0000256" key="4">
    <source>
        <dbReference type="ARBA" id="ARBA00023012"/>
    </source>
</evidence>
<dbReference type="PROSITE" id="PS00041">
    <property type="entry name" value="HTH_ARAC_FAMILY_1"/>
    <property type="match status" value="1"/>
</dbReference>
<organism evidence="11 12">
    <name type="scientific">Cohnella hongkongensis</name>
    <dbReference type="NCBI Taxonomy" id="178337"/>
    <lineage>
        <taxon>Bacteria</taxon>
        <taxon>Bacillati</taxon>
        <taxon>Bacillota</taxon>
        <taxon>Bacilli</taxon>
        <taxon>Bacillales</taxon>
        <taxon>Paenibacillaceae</taxon>
        <taxon>Cohnella</taxon>
    </lineage>
</organism>
<keyword evidence="12" id="KW-1185">Reference proteome</keyword>
<protein>
    <submittedName>
        <fullName evidence="11">Response regulator</fullName>
    </submittedName>
</protein>
<gene>
    <name evidence="11" type="ORF">ACFO3S_05475</name>
</gene>
<feature type="domain" description="HTH araC/xylS-type" evidence="9">
    <location>
        <begin position="434"/>
        <end position="532"/>
    </location>
</feature>
<dbReference type="PANTHER" id="PTHR42713">
    <property type="entry name" value="HISTIDINE KINASE-RELATED"/>
    <property type="match status" value="1"/>
</dbReference>
<accession>A0ABV9F7C5</accession>
<evidence type="ECO:0000256" key="1">
    <source>
        <dbReference type="ARBA" id="ARBA00004496"/>
    </source>
</evidence>
<dbReference type="InterPro" id="IPR009057">
    <property type="entry name" value="Homeodomain-like_sf"/>
</dbReference>